<gene>
    <name evidence="3" type="ORF">CEUSTIGMA_g11150.t1</name>
</gene>
<dbReference type="EMBL" id="BEGY01000106">
    <property type="protein sequence ID" value="GAX83725.1"/>
    <property type="molecule type" value="Genomic_DNA"/>
</dbReference>
<dbReference type="PROSITE" id="PS50082">
    <property type="entry name" value="WD_REPEATS_2"/>
    <property type="match status" value="1"/>
</dbReference>
<feature type="region of interest" description="Disordered" evidence="2">
    <location>
        <begin position="189"/>
        <end position="229"/>
    </location>
</feature>
<evidence type="ECO:0000313" key="3">
    <source>
        <dbReference type="EMBL" id="GAX83725.1"/>
    </source>
</evidence>
<keyword evidence="1" id="KW-0853">WD repeat</keyword>
<feature type="non-terminal residue" evidence="3">
    <location>
        <position position="1"/>
    </location>
</feature>
<feature type="repeat" description="WD" evidence="1">
    <location>
        <begin position="44"/>
        <end position="85"/>
    </location>
</feature>
<evidence type="ECO:0000256" key="2">
    <source>
        <dbReference type="SAM" id="MobiDB-lite"/>
    </source>
</evidence>
<dbReference type="Gene3D" id="2.130.10.10">
    <property type="entry name" value="YVTN repeat-like/Quinoprotein amine dehydrogenase"/>
    <property type="match status" value="1"/>
</dbReference>
<evidence type="ECO:0000313" key="4">
    <source>
        <dbReference type="Proteomes" id="UP000232323"/>
    </source>
</evidence>
<dbReference type="Proteomes" id="UP000232323">
    <property type="component" value="Unassembled WGS sequence"/>
</dbReference>
<sequence>QGHVHLNALQCLFVDPTTELLVATMLDKNAYVWDLDDPMPRAVYKGHCDIIKGVGYLQETKCFVTASWDKSLRLWNRPSSIQTASSAVAGLQGGGELHLLDEDHVDEDHFVSSYEKAHPLEVPKALLEQHQWALLKAIGVIEDDKSGKRRGKGFKDLAALQEDASLVSDVPGSLGDKLERKGDEMLREINDLYKKAGRGQDTADSSTTATKPSSRDRRTSRVSGKTAGR</sequence>
<dbReference type="InterPro" id="IPR015943">
    <property type="entry name" value="WD40/YVTN_repeat-like_dom_sf"/>
</dbReference>
<dbReference type="STRING" id="1157962.A0A250XKU8"/>
<name>A0A250XKU8_9CHLO</name>
<accession>A0A250XKU8</accession>
<protein>
    <submittedName>
        <fullName evidence="3">Uncharacterized protein</fullName>
    </submittedName>
</protein>
<keyword evidence="4" id="KW-1185">Reference proteome</keyword>
<feature type="compositionally biased region" description="Polar residues" evidence="2">
    <location>
        <begin position="202"/>
        <end position="212"/>
    </location>
</feature>
<organism evidence="3 4">
    <name type="scientific">Chlamydomonas eustigma</name>
    <dbReference type="NCBI Taxonomy" id="1157962"/>
    <lineage>
        <taxon>Eukaryota</taxon>
        <taxon>Viridiplantae</taxon>
        <taxon>Chlorophyta</taxon>
        <taxon>core chlorophytes</taxon>
        <taxon>Chlorophyceae</taxon>
        <taxon>CS clade</taxon>
        <taxon>Chlamydomonadales</taxon>
        <taxon>Chlamydomonadaceae</taxon>
        <taxon>Chlamydomonas</taxon>
    </lineage>
</organism>
<dbReference type="Pfam" id="PF00400">
    <property type="entry name" value="WD40"/>
    <property type="match status" value="1"/>
</dbReference>
<proteinExistence type="predicted"/>
<dbReference type="AlphaFoldDB" id="A0A250XKU8"/>
<dbReference type="InterPro" id="IPR001680">
    <property type="entry name" value="WD40_rpt"/>
</dbReference>
<dbReference type="InterPro" id="IPR036322">
    <property type="entry name" value="WD40_repeat_dom_sf"/>
</dbReference>
<dbReference type="SMART" id="SM00320">
    <property type="entry name" value="WD40"/>
    <property type="match status" value="2"/>
</dbReference>
<dbReference type="PROSITE" id="PS50294">
    <property type="entry name" value="WD_REPEATS_REGION"/>
    <property type="match status" value="1"/>
</dbReference>
<reference evidence="3 4" key="1">
    <citation type="submission" date="2017-08" db="EMBL/GenBank/DDBJ databases">
        <title>Acidophilic green algal genome provides insights into adaptation to an acidic environment.</title>
        <authorList>
            <person name="Hirooka S."/>
            <person name="Hirose Y."/>
            <person name="Kanesaki Y."/>
            <person name="Higuchi S."/>
            <person name="Fujiwara T."/>
            <person name="Onuma R."/>
            <person name="Era A."/>
            <person name="Ohbayashi R."/>
            <person name="Uzuka A."/>
            <person name="Nozaki H."/>
            <person name="Yoshikawa H."/>
            <person name="Miyagishima S.Y."/>
        </authorList>
    </citation>
    <scope>NUCLEOTIDE SEQUENCE [LARGE SCALE GENOMIC DNA]</scope>
    <source>
        <strain evidence="3 4">NIES-2499</strain>
    </source>
</reference>
<evidence type="ECO:0000256" key="1">
    <source>
        <dbReference type="PROSITE-ProRule" id="PRU00221"/>
    </source>
</evidence>
<dbReference type="OrthoDB" id="5600002at2759"/>
<dbReference type="SUPFAM" id="SSF50978">
    <property type="entry name" value="WD40 repeat-like"/>
    <property type="match status" value="1"/>
</dbReference>
<comment type="caution">
    <text evidence="3">The sequence shown here is derived from an EMBL/GenBank/DDBJ whole genome shotgun (WGS) entry which is preliminary data.</text>
</comment>